<sequence length="144" mass="14882">MKASGIAGVVVVAIGLAYALWPTPAPVLNGAEGDAVQGGPLADVTLPDTLSEEAVLGQRAFEAKCAACHGNNAAGQDGIAPPLVHVIYEPGHHGDESFQMAAAQGVRAHHWPFGNMPPVEGVTRADVATIITYIRELQRANGIN</sequence>
<dbReference type="OrthoDB" id="7854060at2"/>
<proteinExistence type="predicted"/>
<organism evidence="6 7">
    <name type="scientific">Sulfitobacter sabulilitoris</name>
    <dbReference type="NCBI Taxonomy" id="2562655"/>
    <lineage>
        <taxon>Bacteria</taxon>
        <taxon>Pseudomonadati</taxon>
        <taxon>Pseudomonadota</taxon>
        <taxon>Alphaproteobacteria</taxon>
        <taxon>Rhodobacterales</taxon>
        <taxon>Roseobacteraceae</taxon>
        <taxon>Sulfitobacter</taxon>
    </lineage>
</organism>
<dbReference type="GO" id="GO:0020037">
    <property type="term" value="F:heme binding"/>
    <property type="evidence" value="ECO:0007669"/>
    <property type="project" value="InterPro"/>
</dbReference>
<protein>
    <submittedName>
        <fullName evidence="6">Cytochrome c</fullName>
    </submittedName>
</protein>
<keyword evidence="2 4" id="KW-0479">Metal-binding</keyword>
<comment type="caution">
    <text evidence="6">The sequence shown here is derived from an EMBL/GenBank/DDBJ whole genome shotgun (WGS) entry which is preliminary data.</text>
</comment>
<dbReference type="GO" id="GO:0046872">
    <property type="term" value="F:metal ion binding"/>
    <property type="evidence" value="ECO:0007669"/>
    <property type="project" value="UniProtKB-KW"/>
</dbReference>
<keyword evidence="1 4" id="KW-0349">Heme</keyword>
<dbReference type="Proteomes" id="UP000309550">
    <property type="component" value="Unassembled WGS sequence"/>
</dbReference>
<reference evidence="6 7" key="1">
    <citation type="submission" date="2019-05" db="EMBL/GenBank/DDBJ databases">
        <title>Sulfitobacter sabulilitoris sp. nov., isolated from a marine sand.</title>
        <authorList>
            <person name="Yoon J.-H."/>
        </authorList>
    </citation>
    <scope>NUCLEOTIDE SEQUENCE [LARGE SCALE GENOMIC DNA]</scope>
    <source>
        <strain evidence="6 7">HSMS-29</strain>
    </source>
</reference>
<dbReference type="PROSITE" id="PS51007">
    <property type="entry name" value="CYTC"/>
    <property type="match status" value="1"/>
</dbReference>
<feature type="domain" description="Cytochrome c" evidence="5">
    <location>
        <begin position="52"/>
        <end position="138"/>
    </location>
</feature>
<evidence type="ECO:0000256" key="1">
    <source>
        <dbReference type="ARBA" id="ARBA00022617"/>
    </source>
</evidence>
<evidence type="ECO:0000259" key="5">
    <source>
        <dbReference type="PROSITE" id="PS51007"/>
    </source>
</evidence>
<dbReference type="Gene3D" id="1.10.760.10">
    <property type="entry name" value="Cytochrome c-like domain"/>
    <property type="match status" value="1"/>
</dbReference>
<dbReference type="InterPro" id="IPR036909">
    <property type="entry name" value="Cyt_c-like_dom_sf"/>
</dbReference>
<evidence type="ECO:0000313" key="6">
    <source>
        <dbReference type="EMBL" id="TMM51177.1"/>
    </source>
</evidence>
<evidence type="ECO:0000256" key="3">
    <source>
        <dbReference type="ARBA" id="ARBA00023004"/>
    </source>
</evidence>
<dbReference type="SUPFAM" id="SSF46626">
    <property type="entry name" value="Cytochrome c"/>
    <property type="match status" value="1"/>
</dbReference>
<evidence type="ECO:0000313" key="7">
    <source>
        <dbReference type="Proteomes" id="UP000309550"/>
    </source>
</evidence>
<evidence type="ECO:0000256" key="4">
    <source>
        <dbReference type="PROSITE-ProRule" id="PRU00433"/>
    </source>
</evidence>
<gene>
    <name evidence="6" type="ORF">FDT80_15050</name>
</gene>
<keyword evidence="7" id="KW-1185">Reference proteome</keyword>
<dbReference type="AlphaFoldDB" id="A0A5S3PC62"/>
<evidence type="ECO:0000256" key="2">
    <source>
        <dbReference type="ARBA" id="ARBA00022723"/>
    </source>
</evidence>
<keyword evidence="3 4" id="KW-0408">Iron</keyword>
<dbReference type="GO" id="GO:0009055">
    <property type="term" value="F:electron transfer activity"/>
    <property type="evidence" value="ECO:0007669"/>
    <property type="project" value="InterPro"/>
</dbReference>
<dbReference type="EMBL" id="VANS01000004">
    <property type="protein sequence ID" value="TMM51177.1"/>
    <property type="molecule type" value="Genomic_DNA"/>
</dbReference>
<dbReference type="InterPro" id="IPR009056">
    <property type="entry name" value="Cyt_c-like_dom"/>
</dbReference>
<dbReference type="Pfam" id="PF00034">
    <property type="entry name" value="Cytochrom_C"/>
    <property type="match status" value="1"/>
</dbReference>
<name>A0A5S3PC62_9RHOB</name>
<dbReference type="RefSeq" id="WP_138663136.1">
    <property type="nucleotide sequence ID" value="NZ_VANS01000004.1"/>
</dbReference>
<accession>A0A5S3PC62</accession>